<accession>A0ABM7K4C4</accession>
<name>A0ABM7K4C4_9MYCO</name>
<evidence type="ECO:0000313" key="1">
    <source>
        <dbReference type="EMBL" id="BBY68775.1"/>
    </source>
</evidence>
<evidence type="ECO:0000313" key="2">
    <source>
        <dbReference type="Proteomes" id="UP000466578"/>
    </source>
</evidence>
<sequence>MPGAAAAGRLAWFSVDGVGVAAEKITPENTISHTGTERIKQPLTLLDGCQRAGVYFEHTFERPVKEARS</sequence>
<dbReference type="EMBL" id="AP022597">
    <property type="protein sequence ID" value="BBY68775.1"/>
    <property type="molecule type" value="Genomic_DNA"/>
</dbReference>
<gene>
    <name evidence="1" type="ORF">MPRI_09620</name>
</gene>
<proteinExistence type="predicted"/>
<organism evidence="1 2">
    <name type="scientific">Mycobacterium paraintracellulare</name>
    <dbReference type="NCBI Taxonomy" id="1138383"/>
    <lineage>
        <taxon>Bacteria</taxon>
        <taxon>Bacillati</taxon>
        <taxon>Actinomycetota</taxon>
        <taxon>Actinomycetes</taxon>
        <taxon>Mycobacteriales</taxon>
        <taxon>Mycobacteriaceae</taxon>
        <taxon>Mycobacterium</taxon>
        <taxon>Mycobacterium avium complex (MAC)</taxon>
    </lineage>
</organism>
<keyword evidence="2" id="KW-1185">Reference proteome</keyword>
<reference evidence="1 2" key="1">
    <citation type="journal article" date="2019" name="Emerg. Microbes Infect.">
        <title>Comprehensive subspecies identification of 175 nontuberculous mycobacteria species based on 7547 genomic profiles.</title>
        <authorList>
            <person name="Matsumoto Y."/>
            <person name="Kinjo T."/>
            <person name="Motooka D."/>
            <person name="Nabeya D."/>
            <person name="Jung N."/>
            <person name="Uechi K."/>
            <person name="Horii T."/>
            <person name="Iida T."/>
            <person name="Fujita J."/>
            <person name="Nakamura S."/>
        </authorList>
    </citation>
    <scope>NUCLEOTIDE SEQUENCE [LARGE SCALE GENOMIC DNA]</scope>
    <source>
        <strain evidence="1 2">JCM 30622</strain>
    </source>
</reference>
<protein>
    <submittedName>
        <fullName evidence="1">Uncharacterized protein</fullName>
    </submittedName>
</protein>
<dbReference type="Proteomes" id="UP000466578">
    <property type="component" value="Chromosome"/>
</dbReference>